<organism evidence="1 2">
    <name type="scientific">Trematosphaeria pertusa</name>
    <dbReference type="NCBI Taxonomy" id="390896"/>
    <lineage>
        <taxon>Eukaryota</taxon>
        <taxon>Fungi</taxon>
        <taxon>Dikarya</taxon>
        <taxon>Ascomycota</taxon>
        <taxon>Pezizomycotina</taxon>
        <taxon>Dothideomycetes</taxon>
        <taxon>Pleosporomycetidae</taxon>
        <taxon>Pleosporales</taxon>
        <taxon>Massarineae</taxon>
        <taxon>Trematosphaeriaceae</taxon>
        <taxon>Trematosphaeria</taxon>
    </lineage>
</organism>
<protein>
    <submittedName>
        <fullName evidence="1">Uncharacterized protein</fullName>
    </submittedName>
</protein>
<reference evidence="1" key="1">
    <citation type="journal article" date="2020" name="Stud. Mycol.">
        <title>101 Dothideomycetes genomes: a test case for predicting lifestyles and emergence of pathogens.</title>
        <authorList>
            <person name="Haridas S."/>
            <person name="Albert R."/>
            <person name="Binder M."/>
            <person name="Bloem J."/>
            <person name="Labutti K."/>
            <person name="Salamov A."/>
            <person name="Andreopoulos B."/>
            <person name="Baker S."/>
            <person name="Barry K."/>
            <person name="Bills G."/>
            <person name="Bluhm B."/>
            <person name="Cannon C."/>
            <person name="Castanera R."/>
            <person name="Culley D."/>
            <person name="Daum C."/>
            <person name="Ezra D."/>
            <person name="Gonzalez J."/>
            <person name="Henrissat B."/>
            <person name="Kuo A."/>
            <person name="Liang C."/>
            <person name="Lipzen A."/>
            <person name="Lutzoni F."/>
            <person name="Magnuson J."/>
            <person name="Mondo S."/>
            <person name="Nolan M."/>
            <person name="Ohm R."/>
            <person name="Pangilinan J."/>
            <person name="Park H.-J."/>
            <person name="Ramirez L."/>
            <person name="Alfaro M."/>
            <person name="Sun H."/>
            <person name="Tritt A."/>
            <person name="Yoshinaga Y."/>
            <person name="Zwiers L.-H."/>
            <person name="Turgeon B."/>
            <person name="Goodwin S."/>
            <person name="Spatafora J."/>
            <person name="Crous P."/>
            <person name="Grigoriev I."/>
        </authorList>
    </citation>
    <scope>NUCLEOTIDE SEQUENCE</scope>
    <source>
        <strain evidence="1">CBS 122368</strain>
    </source>
</reference>
<evidence type="ECO:0000313" key="1">
    <source>
        <dbReference type="EMBL" id="KAF2248212.1"/>
    </source>
</evidence>
<sequence>MDAALSPRSIRLAIKEMTMVEYSRGCVRSSPSLHNAQLHKASQTMLTENESTDNQLYTTFCTAFQFSLHHMAERRPSDYSTKGIAGLAYLPQSLQIAYRAASRGPSGTHSSTSSPGQSTVRLTLSIARPCMFLCMCRNIRQRCRSTDRDPDINPIYLQTKHSPSLARRKSRVEYEPRFFSRHMRAQLRLWRC</sequence>
<dbReference type="RefSeq" id="XP_033683216.1">
    <property type="nucleotide sequence ID" value="XM_033822161.1"/>
</dbReference>
<dbReference type="Proteomes" id="UP000800094">
    <property type="component" value="Unassembled WGS sequence"/>
</dbReference>
<keyword evidence="2" id="KW-1185">Reference proteome</keyword>
<dbReference type="GeneID" id="54575491"/>
<dbReference type="EMBL" id="ML987196">
    <property type="protein sequence ID" value="KAF2248212.1"/>
    <property type="molecule type" value="Genomic_DNA"/>
</dbReference>
<proteinExistence type="predicted"/>
<evidence type="ECO:0000313" key="2">
    <source>
        <dbReference type="Proteomes" id="UP000800094"/>
    </source>
</evidence>
<name>A0A6A6IE90_9PLEO</name>
<gene>
    <name evidence="1" type="ORF">BU26DRAFT_329319</name>
</gene>
<accession>A0A6A6IE90</accession>
<dbReference type="AlphaFoldDB" id="A0A6A6IE90"/>